<dbReference type="GO" id="GO:0043025">
    <property type="term" value="C:neuronal cell body"/>
    <property type="evidence" value="ECO:0007669"/>
    <property type="project" value="TreeGrafter"/>
</dbReference>
<dbReference type="InterPro" id="IPR010558">
    <property type="entry name" value="Ly-6-related"/>
</dbReference>
<accession>A0AAN5I701</accession>
<gene>
    <name evidence="2" type="ORF">PMAYCL1PPCAC_24014</name>
</gene>
<keyword evidence="1" id="KW-0732">Signal</keyword>
<sequence length="185" mass="20282">FLNQVVGCHSMLSFLILLLPSVHSSISCFSCASSDYSSLLGDSSGLGSVSIRTFASSCEGDHLSQSHPSDSCDSTCLTIFEPFYFGGIQVDTRPFTVIRGCTHKILNYVDRLNRPREIDFLHEGSICVDLTLASIFPQVTEDLTVRACSCVEDECNKSSRPSISSSSFSFFFPSLFLLHSLLLLL</sequence>
<organism evidence="2 3">
    <name type="scientific">Pristionchus mayeri</name>
    <dbReference type="NCBI Taxonomy" id="1317129"/>
    <lineage>
        <taxon>Eukaryota</taxon>
        <taxon>Metazoa</taxon>
        <taxon>Ecdysozoa</taxon>
        <taxon>Nematoda</taxon>
        <taxon>Chromadorea</taxon>
        <taxon>Rhabditida</taxon>
        <taxon>Rhabditina</taxon>
        <taxon>Diplogasteromorpha</taxon>
        <taxon>Diplogasteroidea</taxon>
        <taxon>Neodiplogasteridae</taxon>
        <taxon>Pristionchus</taxon>
    </lineage>
</organism>
<name>A0AAN5I701_9BILA</name>
<dbReference type="GO" id="GO:0042048">
    <property type="term" value="P:olfactory behavior"/>
    <property type="evidence" value="ECO:0007669"/>
    <property type="project" value="TreeGrafter"/>
</dbReference>
<keyword evidence="3" id="KW-1185">Reference proteome</keyword>
<comment type="caution">
    <text evidence="2">The sequence shown here is derived from an EMBL/GenBank/DDBJ whole genome shotgun (WGS) entry which is preliminary data.</text>
</comment>
<dbReference type="AlphaFoldDB" id="A0AAN5I701"/>
<protein>
    <submittedName>
        <fullName evidence="2">Uncharacterized protein</fullName>
    </submittedName>
</protein>
<dbReference type="Pfam" id="PF06579">
    <property type="entry name" value="Ly-6_related"/>
    <property type="match status" value="1"/>
</dbReference>
<dbReference type="Proteomes" id="UP001328107">
    <property type="component" value="Unassembled WGS sequence"/>
</dbReference>
<evidence type="ECO:0000313" key="3">
    <source>
        <dbReference type="Proteomes" id="UP001328107"/>
    </source>
</evidence>
<feature type="signal peptide" evidence="1">
    <location>
        <begin position="1"/>
        <end position="24"/>
    </location>
</feature>
<feature type="non-terminal residue" evidence="2">
    <location>
        <position position="185"/>
    </location>
</feature>
<feature type="non-terminal residue" evidence="2">
    <location>
        <position position="1"/>
    </location>
</feature>
<feature type="chain" id="PRO_5043028924" evidence="1">
    <location>
        <begin position="25"/>
        <end position="185"/>
    </location>
</feature>
<dbReference type="GO" id="GO:1990834">
    <property type="term" value="P:response to odorant"/>
    <property type="evidence" value="ECO:0007669"/>
    <property type="project" value="TreeGrafter"/>
</dbReference>
<dbReference type="PANTHER" id="PTHR34722:SF9">
    <property type="entry name" value="HOMOLOG OF ODR-2 (TWO)"/>
    <property type="match status" value="1"/>
</dbReference>
<dbReference type="PANTHER" id="PTHR34722">
    <property type="entry name" value="HOMOLOG OF ODR-2 (TWO)-RELATED"/>
    <property type="match status" value="1"/>
</dbReference>
<evidence type="ECO:0000313" key="2">
    <source>
        <dbReference type="EMBL" id="GMR53819.1"/>
    </source>
</evidence>
<proteinExistence type="predicted"/>
<dbReference type="GO" id="GO:0030424">
    <property type="term" value="C:axon"/>
    <property type="evidence" value="ECO:0007669"/>
    <property type="project" value="TreeGrafter"/>
</dbReference>
<evidence type="ECO:0000256" key="1">
    <source>
        <dbReference type="SAM" id="SignalP"/>
    </source>
</evidence>
<reference evidence="3" key="1">
    <citation type="submission" date="2022-10" db="EMBL/GenBank/DDBJ databases">
        <title>Genome assembly of Pristionchus species.</title>
        <authorList>
            <person name="Yoshida K."/>
            <person name="Sommer R.J."/>
        </authorList>
    </citation>
    <scope>NUCLEOTIDE SEQUENCE [LARGE SCALE GENOMIC DNA]</scope>
    <source>
        <strain evidence="3">RS5460</strain>
    </source>
</reference>
<dbReference type="EMBL" id="BTRK01000005">
    <property type="protein sequence ID" value="GMR53819.1"/>
    <property type="molecule type" value="Genomic_DNA"/>
</dbReference>